<name>A0A069PH17_9BURK</name>
<evidence type="ECO:0000313" key="2">
    <source>
        <dbReference type="Proteomes" id="UP000027466"/>
    </source>
</evidence>
<comment type="caution">
    <text evidence="1">The sequence shown here is derived from an EMBL/GenBank/DDBJ whole genome shotgun (WGS) entry which is preliminary data.</text>
</comment>
<dbReference type="Proteomes" id="UP000027466">
    <property type="component" value="Unassembled WGS sequence"/>
</dbReference>
<keyword evidence="2" id="KW-1185">Reference proteome</keyword>
<dbReference type="EMBL" id="JFHC01000049">
    <property type="protein sequence ID" value="KDR39935.1"/>
    <property type="molecule type" value="Genomic_DNA"/>
</dbReference>
<dbReference type="AlphaFoldDB" id="A0A069PH17"/>
<evidence type="ECO:0000313" key="1">
    <source>
        <dbReference type="EMBL" id="KDR39935.1"/>
    </source>
</evidence>
<gene>
    <name evidence="1" type="ORF">BG61_28565</name>
</gene>
<protein>
    <submittedName>
        <fullName evidence="1">Integrase</fullName>
    </submittedName>
</protein>
<organism evidence="1 2">
    <name type="scientific">Caballeronia glathei</name>
    <dbReference type="NCBI Taxonomy" id="60547"/>
    <lineage>
        <taxon>Bacteria</taxon>
        <taxon>Pseudomonadati</taxon>
        <taxon>Pseudomonadota</taxon>
        <taxon>Betaproteobacteria</taxon>
        <taxon>Burkholderiales</taxon>
        <taxon>Burkholderiaceae</taxon>
        <taxon>Caballeronia</taxon>
    </lineage>
</organism>
<reference evidence="1 2" key="1">
    <citation type="submission" date="2014-03" db="EMBL/GenBank/DDBJ databases">
        <title>Draft Genome Sequences of Four Burkholderia Strains.</title>
        <authorList>
            <person name="Liu X.Y."/>
            <person name="Li C.X."/>
            <person name="Xu J.H."/>
        </authorList>
    </citation>
    <scope>NUCLEOTIDE SEQUENCE [LARGE SCALE GENOMIC DNA]</scope>
    <source>
        <strain evidence="1 2">DSM 50014</strain>
    </source>
</reference>
<sequence length="47" mass="5717">MKWQRLMREAIEKTVNSHLFTFHGLRAYPVTTARAYDRRRIVKRKAL</sequence>
<proteinExistence type="predicted"/>
<accession>A0A069PH17</accession>